<feature type="domain" description="YSIRK Gram-positive signal peptide" evidence="3">
    <location>
        <begin position="7"/>
        <end position="32"/>
    </location>
</feature>
<protein>
    <submittedName>
        <fullName evidence="4">Beta-galactosidase</fullName>
        <ecNumber evidence="4">3.2.1.23</ecNumber>
    </submittedName>
</protein>
<reference evidence="4 5" key="1">
    <citation type="submission" date="2015-02" db="EMBL/GenBank/DDBJ databases">
        <title>Evolution of amylase-binding proteins of oral streptococcal species.</title>
        <authorList>
            <person name="Haase E.M."/>
        </authorList>
    </citation>
    <scope>NUCLEOTIDE SEQUENCE [LARGE SCALE GENOMIC DNA]</scope>
    <source>
        <strain evidence="4 5">COL85/1862</strain>
    </source>
</reference>
<dbReference type="AlphaFoldDB" id="A0A0F2CXL8"/>
<keyword evidence="1" id="KW-0732">Signal</keyword>
<keyword evidence="4" id="KW-0326">Glycosidase</keyword>
<evidence type="ECO:0000256" key="2">
    <source>
        <dbReference type="SAM" id="Phobius"/>
    </source>
</evidence>
<organism evidence="4 5">
    <name type="scientific">Streptococcus oralis subsp. oralis</name>
    <dbReference type="NCBI Taxonomy" id="1891914"/>
    <lineage>
        <taxon>Bacteria</taxon>
        <taxon>Bacillati</taxon>
        <taxon>Bacillota</taxon>
        <taxon>Bacilli</taxon>
        <taxon>Lactobacillales</taxon>
        <taxon>Streptococcaceae</taxon>
        <taxon>Streptococcus</taxon>
    </lineage>
</organism>
<feature type="transmembrane region" description="Helical" evidence="2">
    <location>
        <begin position="17"/>
        <end position="38"/>
    </location>
</feature>
<keyword evidence="4" id="KW-0378">Hydrolase</keyword>
<dbReference type="Proteomes" id="UP000033657">
    <property type="component" value="Unassembled WGS sequence"/>
</dbReference>
<dbReference type="NCBIfam" id="TIGR01168">
    <property type="entry name" value="YSIRK_signal"/>
    <property type="match status" value="1"/>
</dbReference>
<evidence type="ECO:0000259" key="3">
    <source>
        <dbReference type="Pfam" id="PF04650"/>
    </source>
</evidence>
<gene>
    <name evidence="4" type="primary">bgaA_3</name>
    <name evidence="4" type="ORF">TZ87_00952</name>
</gene>
<dbReference type="InterPro" id="IPR005877">
    <property type="entry name" value="YSIRK_signal_dom"/>
</dbReference>
<comment type="caution">
    <text evidence="4">The sequence shown here is derived from an EMBL/GenBank/DDBJ whole genome shotgun (WGS) entry which is preliminary data.</text>
</comment>
<accession>A0A0F2CXL8</accession>
<keyword evidence="2" id="KW-0472">Membrane</keyword>
<proteinExistence type="predicted"/>
<name>A0A0F2CXL8_STROR</name>
<keyword evidence="2" id="KW-0812">Transmembrane</keyword>
<dbReference type="EMBL" id="JYGM01000008">
    <property type="protein sequence ID" value="KJQ62450.1"/>
    <property type="molecule type" value="Genomic_DNA"/>
</dbReference>
<keyword evidence="2" id="KW-1133">Transmembrane helix</keyword>
<evidence type="ECO:0000313" key="4">
    <source>
        <dbReference type="EMBL" id="KJQ62450.1"/>
    </source>
</evidence>
<evidence type="ECO:0000313" key="5">
    <source>
        <dbReference type="Proteomes" id="UP000033657"/>
    </source>
</evidence>
<dbReference type="PATRIC" id="fig|28037.209.peg.943"/>
<dbReference type="Pfam" id="PF04650">
    <property type="entry name" value="YSIRK_signal"/>
    <property type="match status" value="1"/>
</dbReference>
<sequence>MEKGQWNRKRVYSIRKFAVGACSVMIGTCVVLFGRSVIGESTSFCR</sequence>
<dbReference type="GO" id="GO:0004565">
    <property type="term" value="F:beta-galactosidase activity"/>
    <property type="evidence" value="ECO:0007669"/>
    <property type="project" value="UniProtKB-EC"/>
</dbReference>
<dbReference type="EC" id="3.2.1.23" evidence="4"/>
<evidence type="ECO:0000256" key="1">
    <source>
        <dbReference type="ARBA" id="ARBA00022729"/>
    </source>
</evidence>